<reference evidence="9" key="1">
    <citation type="journal article" date="2019" name="Int. J. Syst. Evol. Microbiol.">
        <title>The Global Catalogue of Microorganisms (GCM) 10K type strain sequencing project: providing services to taxonomists for standard genome sequencing and annotation.</title>
        <authorList>
            <consortium name="The Broad Institute Genomics Platform"/>
            <consortium name="The Broad Institute Genome Sequencing Center for Infectious Disease"/>
            <person name="Wu L."/>
            <person name="Ma J."/>
        </authorList>
    </citation>
    <scope>NUCLEOTIDE SEQUENCE [LARGE SCALE GENOMIC DNA]</scope>
    <source>
        <strain evidence="9">JCM 18204</strain>
    </source>
</reference>
<evidence type="ECO:0000256" key="5">
    <source>
        <dbReference type="ARBA" id="ARBA00023136"/>
    </source>
</evidence>
<feature type="transmembrane region" description="Helical" evidence="6">
    <location>
        <begin position="167"/>
        <end position="186"/>
    </location>
</feature>
<evidence type="ECO:0000256" key="3">
    <source>
        <dbReference type="ARBA" id="ARBA00022692"/>
    </source>
</evidence>
<evidence type="ECO:0000256" key="2">
    <source>
        <dbReference type="ARBA" id="ARBA00022475"/>
    </source>
</evidence>
<dbReference type="Proteomes" id="UP001499959">
    <property type="component" value="Unassembled WGS sequence"/>
</dbReference>
<gene>
    <name evidence="8" type="ORF">GCM10023307_31190</name>
</gene>
<evidence type="ECO:0000313" key="9">
    <source>
        <dbReference type="Proteomes" id="UP001499959"/>
    </source>
</evidence>
<keyword evidence="5 6" id="KW-0472">Membrane</keyword>
<evidence type="ECO:0000259" key="7">
    <source>
        <dbReference type="Pfam" id="PF00884"/>
    </source>
</evidence>
<feature type="transmembrane region" description="Helical" evidence="6">
    <location>
        <begin position="137"/>
        <end position="155"/>
    </location>
</feature>
<comment type="subcellular location">
    <subcellularLocation>
        <location evidence="1">Cell membrane</location>
        <topology evidence="1">Multi-pass membrane protein</topology>
    </subcellularLocation>
</comment>
<keyword evidence="2" id="KW-1003">Cell membrane</keyword>
<feature type="transmembrane region" description="Helical" evidence="6">
    <location>
        <begin position="83"/>
        <end position="103"/>
    </location>
</feature>
<feature type="transmembrane region" description="Helical" evidence="6">
    <location>
        <begin position="52"/>
        <end position="71"/>
    </location>
</feature>
<dbReference type="Gene3D" id="3.40.720.10">
    <property type="entry name" value="Alkaline Phosphatase, subunit A"/>
    <property type="match status" value="1"/>
</dbReference>
<dbReference type="SUPFAM" id="SSF53649">
    <property type="entry name" value="Alkaline phosphatase-like"/>
    <property type="match status" value="1"/>
</dbReference>
<dbReference type="CDD" id="cd16015">
    <property type="entry name" value="LTA_synthase"/>
    <property type="match status" value="1"/>
</dbReference>
<evidence type="ECO:0000313" key="8">
    <source>
        <dbReference type="EMBL" id="GAA4802262.1"/>
    </source>
</evidence>
<dbReference type="EMBL" id="BAABJE010000017">
    <property type="protein sequence ID" value="GAA4802262.1"/>
    <property type="molecule type" value="Genomic_DNA"/>
</dbReference>
<keyword evidence="4 6" id="KW-1133">Transmembrane helix</keyword>
<keyword evidence="9" id="KW-1185">Reference proteome</keyword>
<evidence type="ECO:0000256" key="4">
    <source>
        <dbReference type="ARBA" id="ARBA00022989"/>
    </source>
</evidence>
<dbReference type="InterPro" id="IPR050448">
    <property type="entry name" value="OpgB/LTA_synthase_biosynth"/>
</dbReference>
<organism evidence="8 9">
    <name type="scientific">Lysobacter hankyongensis</name>
    <dbReference type="NCBI Taxonomy" id="1176535"/>
    <lineage>
        <taxon>Bacteria</taxon>
        <taxon>Pseudomonadati</taxon>
        <taxon>Pseudomonadota</taxon>
        <taxon>Gammaproteobacteria</taxon>
        <taxon>Lysobacterales</taxon>
        <taxon>Lysobacteraceae</taxon>
        <taxon>Lysobacter</taxon>
    </lineage>
</organism>
<comment type="caution">
    <text evidence="8">The sequence shown here is derived from an EMBL/GenBank/DDBJ whole genome shotgun (WGS) entry which is preliminary data.</text>
</comment>
<sequence>MRSSEYSSILRFVSATIPWMSILAVAAVLFGLRATLVSIPLSEEISCDGCLVTLQLMEDLPLVLLALWAYALSRFVGTRAWVVLLRLFALAIAIVYLLDVAIYRNFFVRLDLRDVVVYGQQFDVVWRQLLHAAGRPVVYGAGAMLAAIVLGCVLIGPARNVAAKRVVVVLTVALPVAQTVRVMVPYESPSIWAIRNVIAHNMTEGASTAYSDDMRAQIERQVAGGPASCLAGSARRPNIVVLIAESWSTYHSRLFSGLNDWTPRLDDLARQGRYYPNFHAGGSNTNAGLVSLLLGRPIYSPIKAPLQLGPFEGAWSPDSSLPRILGILGYETVFMTNGNLAFSDKGKWLASIGFSDISGHDAPEYEGLPRLAFDAPADDHLYRKALAMLQRDGDKPRLLVVENVSTHHPYVHPYTLESSEKAVFDYMDQSMSEFVRRLAQSGFLDENVLVVVSDHRAMTLLTGAEQRMFGMAAGARIPAFVLSGLVPAGRDDTPFHQADLLPSLAALVSDGACTPRRTADLFGFTPPSARCLFHAPMSDWNSVHAYCGRAQARIRLKGDDSRVEWVVGRDAQADLLMETAMRRLSTKYSDVSPGTRRSATAAPPAAPLVLRPWTPDAARAHGGATAVDALPSRRHRECNIEFINGRPMEGAIPELDPFADPVVAGWVSDPKAKTSAPDARLLLRERSTGRLWRLPALQRSPRPDVVDARNAPWLSDSGFLARVPRELLTAGEYALTLAHGDGAHAAACGEVAFRLLAPARPAAVVE</sequence>
<dbReference type="InterPro" id="IPR017850">
    <property type="entry name" value="Alkaline_phosphatase_core_sf"/>
</dbReference>
<dbReference type="PANTHER" id="PTHR47371:SF3">
    <property type="entry name" value="PHOSPHOGLYCEROL TRANSFERASE I"/>
    <property type="match status" value="1"/>
</dbReference>
<proteinExistence type="predicted"/>
<feature type="transmembrane region" description="Helical" evidence="6">
    <location>
        <begin position="12"/>
        <end position="32"/>
    </location>
</feature>
<keyword evidence="3 6" id="KW-0812">Transmembrane</keyword>
<dbReference type="PANTHER" id="PTHR47371">
    <property type="entry name" value="LIPOTEICHOIC ACID SYNTHASE"/>
    <property type="match status" value="1"/>
</dbReference>
<dbReference type="RefSeq" id="WP_345304277.1">
    <property type="nucleotide sequence ID" value="NZ_BAABJE010000017.1"/>
</dbReference>
<evidence type="ECO:0000256" key="6">
    <source>
        <dbReference type="SAM" id="Phobius"/>
    </source>
</evidence>
<protein>
    <recommendedName>
        <fullName evidence="7">Sulfatase N-terminal domain-containing protein</fullName>
    </recommendedName>
</protein>
<accession>A0ABP9BY97</accession>
<feature type="domain" description="Sulfatase N-terminal" evidence="7">
    <location>
        <begin position="237"/>
        <end position="508"/>
    </location>
</feature>
<dbReference type="Pfam" id="PF00884">
    <property type="entry name" value="Sulfatase"/>
    <property type="match status" value="1"/>
</dbReference>
<name>A0ABP9BY97_9GAMM</name>
<dbReference type="InterPro" id="IPR000917">
    <property type="entry name" value="Sulfatase_N"/>
</dbReference>
<evidence type="ECO:0000256" key="1">
    <source>
        <dbReference type="ARBA" id="ARBA00004651"/>
    </source>
</evidence>